<organism evidence="1 2">
    <name type="scientific">Stygiobacter electus</name>
    <dbReference type="NCBI Taxonomy" id="3032292"/>
    <lineage>
        <taxon>Bacteria</taxon>
        <taxon>Pseudomonadati</taxon>
        <taxon>Ignavibacteriota</taxon>
        <taxon>Ignavibacteria</taxon>
        <taxon>Ignavibacteriales</taxon>
        <taxon>Melioribacteraceae</taxon>
        <taxon>Stygiobacter</taxon>
    </lineage>
</organism>
<proteinExistence type="predicted"/>
<accession>A0AAE3NZX7</accession>
<gene>
    <name evidence="1" type="ORF">P0M35_13275</name>
</gene>
<evidence type="ECO:0000313" key="2">
    <source>
        <dbReference type="Proteomes" id="UP001221302"/>
    </source>
</evidence>
<evidence type="ECO:0008006" key="3">
    <source>
        <dbReference type="Google" id="ProtNLM"/>
    </source>
</evidence>
<reference evidence="1" key="1">
    <citation type="submission" date="2023-03" db="EMBL/GenBank/DDBJ databases">
        <title>Stygiobacter electus gen. nov., sp. nov., facultatively anaerobic thermotolerant bacterium of the class Ignavibacteria from a well of Yessentuki mineral water deposit.</title>
        <authorList>
            <person name="Podosokorskaya O.A."/>
            <person name="Elcheninov A.G."/>
            <person name="Petrova N.F."/>
            <person name="Zavarzina D.G."/>
            <person name="Kublanov I.V."/>
            <person name="Merkel A.Y."/>
        </authorList>
    </citation>
    <scope>NUCLEOTIDE SEQUENCE</scope>
    <source>
        <strain evidence="1">09-Me</strain>
    </source>
</reference>
<dbReference type="RefSeq" id="WP_321536902.1">
    <property type="nucleotide sequence ID" value="NZ_JARGDL010000027.1"/>
</dbReference>
<protein>
    <recommendedName>
        <fullName evidence="3">MgtC family protein</fullName>
    </recommendedName>
</protein>
<evidence type="ECO:0000313" key="1">
    <source>
        <dbReference type="EMBL" id="MDF1613131.1"/>
    </source>
</evidence>
<sequence length="53" mass="5865">MDWNIELVMTLRALLSAALGAVIGYEREGHGGDAGIKSDLRLDNKFQLCLYLI</sequence>
<keyword evidence="2" id="KW-1185">Reference proteome</keyword>
<name>A0AAE3NZX7_9BACT</name>
<dbReference type="Proteomes" id="UP001221302">
    <property type="component" value="Unassembled WGS sequence"/>
</dbReference>
<dbReference type="EMBL" id="JARGDL010000027">
    <property type="protein sequence ID" value="MDF1613131.1"/>
    <property type="molecule type" value="Genomic_DNA"/>
</dbReference>
<dbReference type="AlphaFoldDB" id="A0AAE3NZX7"/>
<comment type="caution">
    <text evidence="1">The sequence shown here is derived from an EMBL/GenBank/DDBJ whole genome shotgun (WGS) entry which is preliminary data.</text>
</comment>